<gene>
    <name evidence="2" type="ORF">WR25_19007</name>
</gene>
<proteinExistence type="predicted"/>
<protein>
    <submittedName>
        <fullName evidence="2">Uncharacterized protein</fullName>
    </submittedName>
</protein>
<dbReference type="EMBL" id="LIAE01008690">
    <property type="protein sequence ID" value="PAV72837.1"/>
    <property type="molecule type" value="Genomic_DNA"/>
</dbReference>
<evidence type="ECO:0000256" key="1">
    <source>
        <dbReference type="SAM" id="MobiDB-lite"/>
    </source>
</evidence>
<organism evidence="2 3">
    <name type="scientific">Diploscapter pachys</name>
    <dbReference type="NCBI Taxonomy" id="2018661"/>
    <lineage>
        <taxon>Eukaryota</taxon>
        <taxon>Metazoa</taxon>
        <taxon>Ecdysozoa</taxon>
        <taxon>Nematoda</taxon>
        <taxon>Chromadorea</taxon>
        <taxon>Rhabditida</taxon>
        <taxon>Rhabditina</taxon>
        <taxon>Rhabditomorpha</taxon>
        <taxon>Rhabditoidea</taxon>
        <taxon>Rhabditidae</taxon>
        <taxon>Diploscapter</taxon>
    </lineage>
</organism>
<sequence length="216" mass="23786">MSGKRLRSEADDVKLKPPGAKKTRTKEDVQETIRGIVEKIEQVGRENGDVSGHLKQLKGTLANAAAVDCIVKNENVSMLTEILTAQVAFIGKNEYNDETLQLVSSCLANCCNFSIAICLEIKRLQHRIVPMIVYGSTKLAEPPKSSYRKDFGGSEFRGSEHRLFTKTESALLASGSSSLLDLICQFLDSEHFNLAYQSLRAIRGLVNASFTKVCCL</sequence>
<dbReference type="OrthoDB" id="5813172at2759"/>
<feature type="region of interest" description="Disordered" evidence="1">
    <location>
        <begin position="1"/>
        <end position="28"/>
    </location>
</feature>
<feature type="compositionally biased region" description="Basic and acidic residues" evidence="1">
    <location>
        <begin position="1"/>
        <end position="15"/>
    </location>
</feature>
<accession>A0A2A2KFZ0</accession>
<keyword evidence="3" id="KW-1185">Reference proteome</keyword>
<reference evidence="2 3" key="1">
    <citation type="journal article" date="2017" name="Curr. Biol.">
        <title>Genome architecture and evolution of a unichromosomal asexual nematode.</title>
        <authorList>
            <person name="Fradin H."/>
            <person name="Zegar C."/>
            <person name="Gutwein M."/>
            <person name="Lucas J."/>
            <person name="Kovtun M."/>
            <person name="Corcoran D."/>
            <person name="Baugh L.R."/>
            <person name="Kiontke K."/>
            <person name="Gunsalus K."/>
            <person name="Fitch D.H."/>
            <person name="Piano F."/>
        </authorList>
    </citation>
    <scope>NUCLEOTIDE SEQUENCE [LARGE SCALE GENOMIC DNA]</scope>
    <source>
        <strain evidence="2">PF1309</strain>
    </source>
</reference>
<dbReference type="AlphaFoldDB" id="A0A2A2KFZ0"/>
<comment type="caution">
    <text evidence="2">The sequence shown here is derived from an EMBL/GenBank/DDBJ whole genome shotgun (WGS) entry which is preliminary data.</text>
</comment>
<evidence type="ECO:0000313" key="3">
    <source>
        <dbReference type="Proteomes" id="UP000218231"/>
    </source>
</evidence>
<name>A0A2A2KFZ0_9BILA</name>
<dbReference type="Proteomes" id="UP000218231">
    <property type="component" value="Unassembled WGS sequence"/>
</dbReference>
<evidence type="ECO:0000313" key="2">
    <source>
        <dbReference type="EMBL" id="PAV72837.1"/>
    </source>
</evidence>